<evidence type="ECO:0000313" key="1">
    <source>
        <dbReference type="EMBL" id="NWB88857.1"/>
    </source>
</evidence>
<dbReference type="InterPro" id="IPR026286">
    <property type="entry name" value="MaiA/AMDase"/>
</dbReference>
<evidence type="ECO:0000313" key="2">
    <source>
        <dbReference type="Proteomes" id="UP000522864"/>
    </source>
</evidence>
<dbReference type="EMBL" id="JACAQA010000034">
    <property type="protein sequence ID" value="NWB88857.1"/>
    <property type="molecule type" value="Genomic_DNA"/>
</dbReference>
<gene>
    <name evidence="1" type="ORF">HX830_28720</name>
</gene>
<proteinExistence type="predicted"/>
<dbReference type="InterPro" id="IPR053714">
    <property type="entry name" value="Iso_Racemase_Enz_sf"/>
</dbReference>
<dbReference type="Pfam" id="PF17645">
    <property type="entry name" value="Amdase"/>
    <property type="match status" value="1"/>
</dbReference>
<protein>
    <submittedName>
        <fullName evidence="1">Arylmalonate decarboxylase</fullName>
    </submittedName>
</protein>
<dbReference type="PANTHER" id="PTHR40267:SF1">
    <property type="entry name" value="BLR3294 PROTEIN"/>
    <property type="match status" value="1"/>
</dbReference>
<reference evidence="1 2" key="1">
    <citation type="submission" date="2020-04" db="EMBL/GenBank/DDBJ databases">
        <title>Molecular characterization of pseudomonads from Agaricus bisporus reveal novel blotch 2 pathogens in Western Europe.</title>
        <authorList>
            <person name="Taparia T."/>
            <person name="Krijger M."/>
            <person name="Haynes E."/>
            <person name="Elpinstone J.G."/>
            <person name="Noble R."/>
            <person name="Van Der Wolf J."/>
        </authorList>
    </citation>
    <scope>NUCLEOTIDE SEQUENCE [LARGE SCALE GENOMIC DNA]</scope>
    <source>
        <strain evidence="1 2">G9001</strain>
    </source>
</reference>
<dbReference type="RefSeq" id="WP_177104030.1">
    <property type="nucleotide sequence ID" value="NZ_JACAQA010000034.1"/>
</dbReference>
<accession>A0A7Y7WYH6</accession>
<comment type="caution">
    <text evidence="1">The sequence shown here is derived from an EMBL/GenBank/DDBJ whole genome shotgun (WGS) entry which is preliminary data.</text>
</comment>
<sequence length="249" mass="27001">MFDALGYRLKIGIVLPSTNTSMQPETDSLRVLGVTNHASRMLIQDQLMDKKAGFNSVLNNIRTSTEDAIHSLLTCKPDRVIIGVSPESYWDGLGSHERVMDSFLTMTGGVPVTTSPDAYQAAFKAFGNIKRIAVITPYLPVGDNTVSKFFTDNGYEVVAIQGLGAYSPAQISHISQEKIFQAIKEIDSADVEAIVQVGTNVAMAGAATIAEAWLNKPVISNNVVLYWHALRQSGIVDTFSGFGALLEHH</sequence>
<dbReference type="Proteomes" id="UP000522864">
    <property type="component" value="Unassembled WGS sequence"/>
</dbReference>
<dbReference type="Gene3D" id="3.40.50.12500">
    <property type="match status" value="1"/>
</dbReference>
<organism evidence="1 2">
    <name type="scientific">Pseudomonas gingeri</name>
    <dbReference type="NCBI Taxonomy" id="117681"/>
    <lineage>
        <taxon>Bacteria</taxon>
        <taxon>Pseudomonadati</taxon>
        <taxon>Pseudomonadota</taxon>
        <taxon>Gammaproteobacteria</taxon>
        <taxon>Pseudomonadales</taxon>
        <taxon>Pseudomonadaceae</taxon>
        <taxon>Pseudomonas</taxon>
    </lineage>
</organism>
<dbReference type="PANTHER" id="PTHR40267">
    <property type="entry name" value="BLR3294 PROTEIN"/>
    <property type="match status" value="1"/>
</dbReference>
<dbReference type="PIRSF" id="PIRSF015736">
    <property type="entry name" value="MI"/>
    <property type="match status" value="1"/>
</dbReference>
<dbReference type="AlphaFoldDB" id="A0A7Y7WYH6"/>
<name>A0A7Y7WYH6_9PSED</name>